<evidence type="ECO:0000256" key="5">
    <source>
        <dbReference type="ARBA" id="ARBA00023242"/>
    </source>
</evidence>
<feature type="region of interest" description="Disordered" evidence="7">
    <location>
        <begin position="83"/>
        <end position="130"/>
    </location>
</feature>
<keyword evidence="6" id="KW-0175">Coiled coil</keyword>
<dbReference type="GO" id="GO:0046540">
    <property type="term" value="C:U4/U6 x U5 tri-snRNP complex"/>
    <property type="evidence" value="ECO:0007669"/>
    <property type="project" value="InterPro"/>
</dbReference>
<evidence type="ECO:0000313" key="8">
    <source>
        <dbReference type="EMBL" id="KAK3093097.1"/>
    </source>
</evidence>
<proteinExistence type="inferred from homology"/>
<dbReference type="GO" id="GO:0000481">
    <property type="term" value="P:maturation of 5S rRNA"/>
    <property type="evidence" value="ECO:0007669"/>
    <property type="project" value="TreeGrafter"/>
</dbReference>
<dbReference type="Pfam" id="PF19252">
    <property type="entry name" value="HIND"/>
    <property type="match status" value="1"/>
</dbReference>
<dbReference type="InterPro" id="IPR045347">
    <property type="entry name" value="HIND"/>
</dbReference>
<feature type="compositionally biased region" description="Basic residues" evidence="7">
    <location>
        <begin position="826"/>
        <end position="844"/>
    </location>
</feature>
<evidence type="ECO:0000256" key="7">
    <source>
        <dbReference type="SAM" id="MobiDB-lite"/>
    </source>
</evidence>
<reference evidence="8" key="1">
    <citation type="submission" date="2019-08" db="EMBL/GenBank/DDBJ databases">
        <title>The improved chromosome-level genome for the pearl oyster Pinctada fucata martensii using PacBio sequencing and Hi-C.</title>
        <authorList>
            <person name="Zheng Z."/>
        </authorList>
    </citation>
    <scope>NUCLEOTIDE SEQUENCE</scope>
    <source>
        <strain evidence="8">ZZ-2019</strain>
        <tissue evidence="8">Adductor muscle</tissue>
    </source>
</reference>
<keyword evidence="5" id="KW-0539">Nucleus</keyword>
<dbReference type="GO" id="GO:0045292">
    <property type="term" value="P:mRNA cis splicing, via spliceosome"/>
    <property type="evidence" value="ECO:0007669"/>
    <property type="project" value="TreeGrafter"/>
</dbReference>
<feature type="compositionally biased region" description="Basic residues" evidence="7">
    <location>
        <begin position="86"/>
        <end position="106"/>
    </location>
</feature>
<dbReference type="PANTHER" id="PTHR14152:SF5">
    <property type="entry name" value="U4_U6.U5 TRI-SNRNP-ASSOCIATED PROTEIN 1"/>
    <property type="match status" value="1"/>
</dbReference>
<accession>A0AA88XWD6</accession>
<dbReference type="Pfam" id="PF03343">
    <property type="entry name" value="SART-1"/>
    <property type="match status" value="1"/>
</dbReference>
<evidence type="ECO:0000256" key="4">
    <source>
        <dbReference type="ARBA" id="ARBA00023187"/>
    </source>
</evidence>
<evidence type="ECO:0000256" key="3">
    <source>
        <dbReference type="ARBA" id="ARBA00022664"/>
    </source>
</evidence>
<evidence type="ECO:0000256" key="6">
    <source>
        <dbReference type="SAM" id="Coils"/>
    </source>
</evidence>
<keyword evidence="4" id="KW-0508">mRNA splicing</keyword>
<comment type="subcellular location">
    <subcellularLocation>
        <location evidence="1">Nucleus</location>
    </subcellularLocation>
</comment>
<dbReference type="AlphaFoldDB" id="A0AA88XWD6"/>
<feature type="region of interest" description="Disordered" evidence="7">
    <location>
        <begin position="151"/>
        <end position="175"/>
    </location>
</feature>
<keyword evidence="3" id="KW-0507">mRNA processing</keyword>
<dbReference type="InterPro" id="IPR005011">
    <property type="entry name" value="SNU66/SART1"/>
</dbReference>
<evidence type="ECO:0008006" key="10">
    <source>
        <dbReference type="Google" id="ProtNLM"/>
    </source>
</evidence>
<dbReference type="PANTHER" id="PTHR14152">
    <property type="entry name" value="SQUAMOUS CELL CARCINOMA ANTIGEN RECOGNISED BY CYTOTOXIC T LYMPHOCYTES"/>
    <property type="match status" value="1"/>
</dbReference>
<dbReference type="Proteomes" id="UP001186944">
    <property type="component" value="Unassembled WGS sequence"/>
</dbReference>
<comment type="similarity">
    <text evidence="2">Belongs to the SNU66/SART1 family.</text>
</comment>
<feature type="coiled-coil region" evidence="6">
    <location>
        <begin position="668"/>
        <end position="695"/>
    </location>
</feature>
<feature type="compositionally biased region" description="Low complexity" evidence="7">
    <location>
        <begin position="162"/>
        <end position="175"/>
    </location>
</feature>
<dbReference type="EMBL" id="VSWD01000009">
    <property type="protein sequence ID" value="KAK3093097.1"/>
    <property type="molecule type" value="Genomic_DNA"/>
</dbReference>
<evidence type="ECO:0000313" key="9">
    <source>
        <dbReference type="Proteomes" id="UP001186944"/>
    </source>
</evidence>
<keyword evidence="9" id="KW-1185">Reference proteome</keyword>
<sequence length="890" mass="101967">MRSSIGFTSTYNCKCPVILSVLQAFSEQSCLLLTVKQSLPQTSRNGKNPLTSYGGKSVAVMLKSRVTERKLELPQAWSFNIEMGSSKKHKDKDKEHKRKRKNRSRSRSKDRSERKKHRHGERSRDKHDEVVNEFQEEYSDDFYPKELEDIDSSAVRGDTRTSSSVYQPSSSSGDLSLSIEETNRIRAKLGLKPLEVNYESKAEESGGDVTTVDGDIHKPAVSLTEKRETKKIQERIQKAKEKRHLKEKLSKVKTLGESDSDDDVKAWVKKSRAVQKEREMAEKRAKMLEEMDQEFGVGNLIEEEFKDSKKQYSSRDLRGLRVEHDTERFKEGQTVILTLQDKGVLEDEGDTLVNVNMIDDERADKNKELRKKKPDYNPYDDGDVDEYGMFRPKKVLSKYDEEIEGLKKEKFELGSGGTYDTDQDRQMELIRQQLRNQSQSLDISNKLKIASEYLTEQEVEATKFKKVKKKNRKIRKKETLKADDLLPMENQDDNFGSRSRGRGMNREAPDVEEFDNYGNGDTYMAGQNPEAPAGGPIVIDYGHGHMPSRMDPGYDQGYEGGGMEVDPTPVKEEEDEDDLVGPDEDLTGVAVDEDGAQNELHSALSKARRLKQRKVKPTAEKIAAKLNIKKEPEESMEEDMKANITLNAMSEFCRTLGDIPTYGQSGNRDEEREELLDFERELMEERRRQEEEEEQMTGWNRVEIDETPVNIAGEDQQVLDDEPIVNAGVGAALELATKKGFFEKEFNKKRAGVRKSKNIELEAQNYSIEDKRYDDLDEKFRKRDRYSGGAIMDFKEKDTYKPDVKLEYVDDSGRMLNEKEAFRQLSHRFHGKGSGKKKTEKRSKKLQEETLMKMMSSTDTPLGTLNMLQEKQKAEKSPYIVLSGNKSLTA</sequence>
<organism evidence="8 9">
    <name type="scientific">Pinctada imbricata</name>
    <name type="common">Atlantic pearl-oyster</name>
    <name type="synonym">Pinctada martensii</name>
    <dbReference type="NCBI Taxonomy" id="66713"/>
    <lineage>
        <taxon>Eukaryota</taxon>
        <taxon>Metazoa</taxon>
        <taxon>Spiralia</taxon>
        <taxon>Lophotrochozoa</taxon>
        <taxon>Mollusca</taxon>
        <taxon>Bivalvia</taxon>
        <taxon>Autobranchia</taxon>
        <taxon>Pteriomorphia</taxon>
        <taxon>Pterioida</taxon>
        <taxon>Pterioidea</taxon>
        <taxon>Pteriidae</taxon>
        <taxon>Pinctada</taxon>
    </lineage>
</organism>
<protein>
    <recommendedName>
        <fullName evidence="10">U4/U6.U5 tri-snRNP-associated protein 1</fullName>
    </recommendedName>
</protein>
<name>A0AA88XWD6_PINIB</name>
<comment type="caution">
    <text evidence="8">The sequence shown here is derived from an EMBL/GenBank/DDBJ whole genome shotgun (WGS) entry which is preliminary data.</text>
</comment>
<feature type="region of interest" description="Disordered" evidence="7">
    <location>
        <begin position="826"/>
        <end position="849"/>
    </location>
</feature>
<evidence type="ECO:0000256" key="2">
    <source>
        <dbReference type="ARBA" id="ARBA00006076"/>
    </source>
</evidence>
<evidence type="ECO:0000256" key="1">
    <source>
        <dbReference type="ARBA" id="ARBA00004123"/>
    </source>
</evidence>
<feature type="region of interest" description="Disordered" evidence="7">
    <location>
        <begin position="487"/>
        <end position="513"/>
    </location>
</feature>
<gene>
    <name evidence="8" type="ORF">FSP39_011036</name>
</gene>